<organism evidence="4 5">
    <name type="scientific">Actibacterium mucosum KCTC 23349</name>
    <dbReference type="NCBI Taxonomy" id="1454373"/>
    <lineage>
        <taxon>Bacteria</taxon>
        <taxon>Pseudomonadati</taxon>
        <taxon>Pseudomonadota</taxon>
        <taxon>Alphaproteobacteria</taxon>
        <taxon>Rhodobacterales</taxon>
        <taxon>Roseobacteraceae</taxon>
        <taxon>Actibacterium</taxon>
    </lineage>
</organism>
<dbReference type="Pfam" id="PF13378">
    <property type="entry name" value="MR_MLE_C"/>
    <property type="match status" value="1"/>
</dbReference>
<keyword evidence="2" id="KW-0812">Transmembrane</keyword>
<dbReference type="GO" id="GO:0009063">
    <property type="term" value="P:amino acid catabolic process"/>
    <property type="evidence" value="ECO:0007669"/>
    <property type="project" value="InterPro"/>
</dbReference>
<comment type="caution">
    <text evidence="4">The sequence shown here is derived from an EMBL/GenBank/DDBJ whole genome shotgun (WGS) entry which is preliminary data.</text>
</comment>
<keyword evidence="1" id="KW-0456">Lyase</keyword>
<dbReference type="OrthoDB" id="9802699at2"/>
<dbReference type="GO" id="GO:0000287">
    <property type="term" value="F:magnesium ion binding"/>
    <property type="evidence" value="ECO:0007669"/>
    <property type="project" value="UniProtKB-ARBA"/>
</dbReference>
<dbReference type="PANTHER" id="PTHR48080:SF2">
    <property type="entry name" value="D-GALACTONATE DEHYDRATASE"/>
    <property type="match status" value="1"/>
</dbReference>
<gene>
    <name evidence="4" type="ORF">ACMU_05950</name>
</gene>
<dbReference type="PROSITE" id="PS00908">
    <property type="entry name" value="MR_MLE_1"/>
    <property type="match status" value="1"/>
</dbReference>
<dbReference type="SFLD" id="SFLDG00179">
    <property type="entry name" value="mandelate_racemase"/>
    <property type="match status" value="1"/>
</dbReference>
<dbReference type="EMBL" id="JFKE01000002">
    <property type="protein sequence ID" value="KAJ56483.1"/>
    <property type="molecule type" value="Genomic_DNA"/>
</dbReference>
<dbReference type="SMART" id="SM00922">
    <property type="entry name" value="MR_MLE"/>
    <property type="match status" value="1"/>
</dbReference>
<dbReference type="InterPro" id="IPR018110">
    <property type="entry name" value="Mandel_Rmase/mucon_lact_enz_CS"/>
</dbReference>
<evidence type="ECO:0000256" key="2">
    <source>
        <dbReference type="SAM" id="Phobius"/>
    </source>
</evidence>
<reference evidence="4 5" key="1">
    <citation type="submission" date="2014-03" db="EMBL/GenBank/DDBJ databases">
        <title>Draft Genome Sequence of Actibacterium mucosum KCTC 23349, a Marine Alphaproteobacterium with Complex Ionic Requirements Isolated from Mediterranean Seawater at Malvarrosa Beach, Valencia, Spain.</title>
        <authorList>
            <person name="Arahal D.R."/>
            <person name="Shao Z."/>
            <person name="Lai Q."/>
            <person name="Pujalte M.J."/>
        </authorList>
    </citation>
    <scope>NUCLEOTIDE SEQUENCE [LARGE SCALE GENOMIC DNA]</scope>
    <source>
        <strain evidence="4 5">KCTC 23349</strain>
    </source>
</reference>
<dbReference type="SUPFAM" id="SSF51604">
    <property type="entry name" value="Enolase C-terminal domain-like"/>
    <property type="match status" value="1"/>
</dbReference>
<keyword evidence="2" id="KW-1133">Transmembrane helix</keyword>
<name>A0A037ZK57_9RHOB</name>
<evidence type="ECO:0000256" key="1">
    <source>
        <dbReference type="ARBA" id="ARBA00023239"/>
    </source>
</evidence>
<evidence type="ECO:0000313" key="4">
    <source>
        <dbReference type="EMBL" id="KAJ56483.1"/>
    </source>
</evidence>
<dbReference type="InterPro" id="IPR013341">
    <property type="entry name" value="Mandelate_racemase_N_dom"/>
</dbReference>
<feature type="domain" description="Mandelate racemase/muconate lactonizing enzyme C-terminal" evidence="3">
    <location>
        <begin position="138"/>
        <end position="244"/>
    </location>
</feature>
<evidence type="ECO:0000313" key="5">
    <source>
        <dbReference type="Proteomes" id="UP000026249"/>
    </source>
</evidence>
<dbReference type="InterPro" id="IPR034593">
    <property type="entry name" value="DgoD-like"/>
</dbReference>
<sequence>MKITAITSHVCNAGMRNWIFVKVETDQPGLVGWGEATLEWKTRAVTGAIDDLAPLMIGTDPRDIEQAMQRMLRHGFWRLGVVGMSAVSGIEIALWDILGKSLNVPVWRLLGGKTRDHLRSYTHLGLGNQQAVYNSDTAASLKDRALEVVEMGYDAIKVVCVPYTHYLSTPAAVQDLDNLMSTLRQAVGGKVDIMVDFHGRPASAAAARPYLDVLSHYNVMFAEEPVPPEDMAGHAALTAEGRVPIASGERLIGRREFDPAIAARAFDIAQPDIVHAGGLWETRKIAARAETAGIGLAPHNPLGPIAGVAALHFGIATPNVVIQEEMTGAVPWYDQVVGWPITRKPGKWDLPTAAGLGVTVDEAAIAAHPFQQEPFVAADAVGRDGTILDW</sequence>
<dbReference type="InterPro" id="IPR036849">
    <property type="entry name" value="Enolase-like_C_sf"/>
</dbReference>
<dbReference type="InterPro" id="IPR029065">
    <property type="entry name" value="Enolase_C-like"/>
</dbReference>
<keyword evidence="5" id="KW-1185">Reference proteome</keyword>
<proteinExistence type="predicted"/>
<dbReference type="AlphaFoldDB" id="A0A037ZK57"/>
<dbReference type="Gene3D" id="3.30.390.10">
    <property type="entry name" value="Enolase-like, N-terminal domain"/>
    <property type="match status" value="1"/>
</dbReference>
<evidence type="ECO:0000259" key="3">
    <source>
        <dbReference type="SMART" id="SM00922"/>
    </source>
</evidence>
<dbReference type="PANTHER" id="PTHR48080">
    <property type="entry name" value="D-GALACTONATE DEHYDRATASE-RELATED"/>
    <property type="match status" value="1"/>
</dbReference>
<dbReference type="Pfam" id="PF02746">
    <property type="entry name" value="MR_MLE_N"/>
    <property type="match status" value="1"/>
</dbReference>
<dbReference type="RefSeq" id="WP_035256571.1">
    <property type="nucleotide sequence ID" value="NZ_JFKE01000002.1"/>
</dbReference>
<dbReference type="SFLD" id="SFLDS00001">
    <property type="entry name" value="Enolase"/>
    <property type="match status" value="1"/>
</dbReference>
<dbReference type="InterPro" id="IPR013342">
    <property type="entry name" value="Mandelate_racemase_C"/>
</dbReference>
<feature type="transmembrane region" description="Helical" evidence="2">
    <location>
        <begin position="76"/>
        <end position="95"/>
    </location>
</feature>
<protein>
    <submittedName>
        <fullName evidence="4">2-oxo-3-deoxygalactonate 6-phosphate aldolase</fullName>
    </submittedName>
</protein>
<accession>A0A037ZK57</accession>
<dbReference type="GO" id="GO:0016829">
    <property type="term" value="F:lyase activity"/>
    <property type="evidence" value="ECO:0007669"/>
    <property type="project" value="UniProtKB-KW"/>
</dbReference>
<dbReference type="InterPro" id="IPR029017">
    <property type="entry name" value="Enolase-like_N"/>
</dbReference>
<dbReference type="SUPFAM" id="SSF54826">
    <property type="entry name" value="Enolase N-terminal domain-like"/>
    <property type="match status" value="1"/>
</dbReference>
<dbReference type="STRING" id="1454373.ACMU_05950"/>
<dbReference type="Gene3D" id="3.20.20.120">
    <property type="entry name" value="Enolase-like C-terminal domain"/>
    <property type="match status" value="1"/>
</dbReference>
<keyword evidence="2" id="KW-0472">Membrane</keyword>
<dbReference type="Proteomes" id="UP000026249">
    <property type="component" value="Unassembled WGS sequence"/>
</dbReference>